<evidence type="ECO:0000313" key="1">
    <source>
        <dbReference type="EMBL" id="KAI8428464.1"/>
    </source>
</evidence>
<comment type="caution">
    <text evidence="1">The sequence shown here is derived from an EMBL/GenBank/DDBJ whole genome shotgun (WGS) entry which is preliminary data.</text>
</comment>
<dbReference type="EMBL" id="CM046112">
    <property type="protein sequence ID" value="KAI8428464.1"/>
    <property type="molecule type" value="Genomic_DNA"/>
</dbReference>
<accession>A0ACC0JWB5</accession>
<dbReference type="Proteomes" id="UP001064048">
    <property type="component" value="Chromosome 12"/>
</dbReference>
<name>A0ACC0JWB5_CHOFU</name>
<keyword evidence="2" id="KW-1185">Reference proteome</keyword>
<reference evidence="1 2" key="1">
    <citation type="journal article" date="2022" name="Genome Biol. Evol.">
        <title>The Spruce Budworm Genome: Reconstructing the Evolutionary History of Antifreeze Proteins.</title>
        <authorList>
            <person name="Beliveau C."/>
            <person name="Gagne P."/>
            <person name="Picq S."/>
            <person name="Vernygora O."/>
            <person name="Keeling C.I."/>
            <person name="Pinkney K."/>
            <person name="Doucet D."/>
            <person name="Wen F."/>
            <person name="Johnston J.S."/>
            <person name="Maaroufi H."/>
            <person name="Boyle B."/>
            <person name="Laroche J."/>
            <person name="Dewar K."/>
            <person name="Juretic N."/>
            <person name="Blackburn G."/>
            <person name="Nisole A."/>
            <person name="Brunet B."/>
            <person name="Brandao M."/>
            <person name="Lumley L."/>
            <person name="Duan J."/>
            <person name="Quan G."/>
            <person name="Lucarotti C.J."/>
            <person name="Roe A.D."/>
            <person name="Sperling F.A.H."/>
            <person name="Levesque R.C."/>
            <person name="Cusson M."/>
        </authorList>
    </citation>
    <scope>NUCLEOTIDE SEQUENCE [LARGE SCALE GENOMIC DNA]</scope>
    <source>
        <strain evidence="1">Glfc:IPQL:Cfum</strain>
    </source>
</reference>
<proteinExistence type="predicted"/>
<gene>
    <name evidence="1" type="ORF">MSG28_007275</name>
</gene>
<organism evidence="1 2">
    <name type="scientific">Choristoneura fumiferana</name>
    <name type="common">Spruce budworm moth</name>
    <name type="synonym">Archips fumiferana</name>
    <dbReference type="NCBI Taxonomy" id="7141"/>
    <lineage>
        <taxon>Eukaryota</taxon>
        <taxon>Metazoa</taxon>
        <taxon>Ecdysozoa</taxon>
        <taxon>Arthropoda</taxon>
        <taxon>Hexapoda</taxon>
        <taxon>Insecta</taxon>
        <taxon>Pterygota</taxon>
        <taxon>Neoptera</taxon>
        <taxon>Endopterygota</taxon>
        <taxon>Lepidoptera</taxon>
        <taxon>Glossata</taxon>
        <taxon>Ditrysia</taxon>
        <taxon>Tortricoidea</taxon>
        <taxon>Tortricidae</taxon>
        <taxon>Tortricinae</taxon>
        <taxon>Choristoneura</taxon>
    </lineage>
</organism>
<evidence type="ECO:0000313" key="2">
    <source>
        <dbReference type="Proteomes" id="UP001064048"/>
    </source>
</evidence>
<sequence>MKELKNGHQLKICTYNVRSLSTRERLLELNNAIENIDWDIIGLAEVRKMGHNIEEHENFILCYIGETAGLHGVGFMIKKAFKNNIVNFTGISERVAILKLKFGNMPLTIIQTYAPTENSSEEEIVKFYNDLKTAHELSDKKFLVVGDFNAKIGYPKPEENMIMGKYGYGNRNGRGERLIQYASEYKLSIMNTFFKKKPSRKWTWMSPNQKIRNEIDYVLTNIPKSVMNVDILNVVNFPSDHRLLRCSLMTETPKISRKSFKPSTSLLKTTNERETYIQNLKKFSKTLDDILETTKDVQTVYNKLEEVIVKSLKQENQTKTYKHKILTNKTLNLIARRGKLLLLKNKTKEEKEELKLLFKETKKAIREDYNMHREIIIEKNLTTFRSVKRAHKELSTHKTWIQNLKEGQNETRNRKDILKHATDFYRELYKKPSEDSVPLNENKEHQGLSQVTVDPINEAEVLSHIRALKTEKSPGADNLTNETLKIGACILIPYLTTLFNMVLESERVPEQWRQSHIVLLYKKGNPQDVGNYRPISLLSAIYKLFSSILLSRIGWEIDNNQPVEQAGFRPNYSTNDHIHTIEQLIEKYKEFNRSLYIAFVDYSKAFDSISHTSIWKALENNNIHSKYINIIKNVYTKSVSRIKLERNGEEFPIEKGVKQGDPLSPKLFIAVLQDIFQGIKWTNKGLWILNSRLTHLRFADDIALFSETPTELEKMLQNLTDESQKVGLKMNTDKTKIMTNSIQSPINIDGKTIEYVNEYIYLGKLIQFDINRNENEVDRRINTTWKRYWAQKEVLKGNYSLRLKKIIMDSCILPCLTYASQTWTFTNKVKNKILSCQHAMERSILKLKRIDKIRNTDIRRKTKLTDALQHALKLKWKWAGHLARYQDNRWTLQTTEWIGPAGKRQRGRQKKRWVDEIVKTAGNNWMSTAQNKQKWKEMEEAFTQ</sequence>
<protein>
    <submittedName>
        <fullName evidence="1">Uncharacterized protein</fullName>
    </submittedName>
</protein>